<keyword evidence="3" id="KW-1185">Reference proteome</keyword>
<comment type="caution">
    <text evidence="2">The sequence shown here is derived from an EMBL/GenBank/DDBJ whole genome shotgun (WGS) entry which is preliminary data.</text>
</comment>
<proteinExistence type="predicted"/>
<dbReference type="Pfam" id="PF24840">
    <property type="entry name" value="NTF2_SigF"/>
    <property type="match status" value="1"/>
</dbReference>
<dbReference type="AlphaFoldDB" id="A0AAD5PGM9"/>
<reference evidence="2" key="1">
    <citation type="journal article" date="2022" name="IScience">
        <title>Evolution of zygomycete secretomes and the origins of terrestrial fungal ecologies.</title>
        <authorList>
            <person name="Chang Y."/>
            <person name="Wang Y."/>
            <person name="Mondo S."/>
            <person name="Ahrendt S."/>
            <person name="Andreopoulos W."/>
            <person name="Barry K."/>
            <person name="Beard J."/>
            <person name="Benny G.L."/>
            <person name="Blankenship S."/>
            <person name="Bonito G."/>
            <person name="Cuomo C."/>
            <person name="Desiro A."/>
            <person name="Gervers K.A."/>
            <person name="Hundley H."/>
            <person name="Kuo A."/>
            <person name="LaButti K."/>
            <person name="Lang B.F."/>
            <person name="Lipzen A."/>
            <person name="O'Donnell K."/>
            <person name="Pangilinan J."/>
            <person name="Reynolds N."/>
            <person name="Sandor L."/>
            <person name="Smith M.E."/>
            <person name="Tsang A."/>
            <person name="Grigoriev I.V."/>
            <person name="Stajich J.E."/>
            <person name="Spatafora J.W."/>
        </authorList>
    </citation>
    <scope>NUCLEOTIDE SEQUENCE</scope>
    <source>
        <strain evidence="2">RSA 2281</strain>
    </source>
</reference>
<name>A0AAD5PGM9_9FUNG</name>
<sequence>MDIECGSKHSDTYDELIARAVEDLFSFNDTRQKRILDHYYFHDATFDSPLLSTDGVYNIRHVLHLWKALNKYPPTITNVCFNGQTCVAYLTQKLCPRLFPFVQLELPVIVTLDFQETDIDSGLLKIQHHKESWTLEGLLQAVPILSYWYDNVVRVLMGKMISSTGGVIYSTTEKIHLLDPSSTSATSLSAAEEAASSSSLSGLSSSASSISSSLQETSIHLHKSMVREKWQK</sequence>
<organism evidence="2 3">
    <name type="scientific">Phascolomyces articulosus</name>
    <dbReference type="NCBI Taxonomy" id="60185"/>
    <lineage>
        <taxon>Eukaryota</taxon>
        <taxon>Fungi</taxon>
        <taxon>Fungi incertae sedis</taxon>
        <taxon>Mucoromycota</taxon>
        <taxon>Mucoromycotina</taxon>
        <taxon>Mucoromycetes</taxon>
        <taxon>Mucorales</taxon>
        <taxon>Lichtheimiaceae</taxon>
        <taxon>Phascolomyces</taxon>
    </lineage>
</organism>
<feature type="domain" description="SigF-like NTF2-like" evidence="1">
    <location>
        <begin position="23"/>
        <end position="162"/>
    </location>
</feature>
<dbReference type="InterPro" id="IPR057514">
    <property type="entry name" value="NTF2_SigF"/>
</dbReference>
<evidence type="ECO:0000313" key="2">
    <source>
        <dbReference type="EMBL" id="KAI9270603.1"/>
    </source>
</evidence>
<evidence type="ECO:0000313" key="3">
    <source>
        <dbReference type="Proteomes" id="UP001209540"/>
    </source>
</evidence>
<evidence type="ECO:0000259" key="1">
    <source>
        <dbReference type="Pfam" id="PF24840"/>
    </source>
</evidence>
<reference evidence="2" key="2">
    <citation type="submission" date="2023-02" db="EMBL/GenBank/DDBJ databases">
        <authorList>
            <consortium name="DOE Joint Genome Institute"/>
            <person name="Mondo S.J."/>
            <person name="Chang Y."/>
            <person name="Wang Y."/>
            <person name="Ahrendt S."/>
            <person name="Andreopoulos W."/>
            <person name="Barry K."/>
            <person name="Beard J."/>
            <person name="Benny G.L."/>
            <person name="Blankenship S."/>
            <person name="Bonito G."/>
            <person name="Cuomo C."/>
            <person name="Desiro A."/>
            <person name="Gervers K.A."/>
            <person name="Hundley H."/>
            <person name="Kuo A."/>
            <person name="LaButti K."/>
            <person name="Lang B.F."/>
            <person name="Lipzen A."/>
            <person name="O'Donnell K."/>
            <person name="Pangilinan J."/>
            <person name="Reynolds N."/>
            <person name="Sandor L."/>
            <person name="Smith M.W."/>
            <person name="Tsang A."/>
            <person name="Grigoriev I.V."/>
            <person name="Stajich J.E."/>
            <person name="Spatafora J.W."/>
        </authorList>
    </citation>
    <scope>NUCLEOTIDE SEQUENCE</scope>
    <source>
        <strain evidence="2">RSA 2281</strain>
    </source>
</reference>
<protein>
    <recommendedName>
        <fullName evidence="1">SigF-like NTF2-like domain-containing protein</fullName>
    </recommendedName>
</protein>
<gene>
    <name evidence="2" type="ORF">BDA99DRAFT_502241</name>
</gene>
<accession>A0AAD5PGM9</accession>
<dbReference type="Proteomes" id="UP001209540">
    <property type="component" value="Unassembled WGS sequence"/>
</dbReference>
<dbReference type="EMBL" id="JAIXMP010000007">
    <property type="protein sequence ID" value="KAI9270603.1"/>
    <property type="molecule type" value="Genomic_DNA"/>
</dbReference>